<protein>
    <submittedName>
        <fullName evidence="3">Uncharacterized protein</fullName>
    </submittedName>
</protein>
<evidence type="ECO:0000313" key="3">
    <source>
        <dbReference type="EMBL" id="BAT74821.1"/>
    </source>
</evidence>
<feature type="compositionally biased region" description="Low complexity" evidence="1">
    <location>
        <begin position="85"/>
        <end position="94"/>
    </location>
</feature>
<feature type="compositionally biased region" description="Polar residues" evidence="1">
    <location>
        <begin position="49"/>
        <end position="66"/>
    </location>
</feature>
<feature type="region of interest" description="Disordered" evidence="1">
    <location>
        <begin position="38"/>
        <end position="94"/>
    </location>
</feature>
<feature type="transmembrane region" description="Helical" evidence="2">
    <location>
        <begin position="134"/>
        <end position="153"/>
    </location>
</feature>
<evidence type="ECO:0000256" key="2">
    <source>
        <dbReference type="SAM" id="Phobius"/>
    </source>
</evidence>
<dbReference type="AlphaFoldDB" id="A0A0S3R2J5"/>
<keyword evidence="2" id="KW-0812">Transmembrane</keyword>
<accession>A0A0S3R2J5</accession>
<evidence type="ECO:0000256" key="1">
    <source>
        <dbReference type="SAM" id="MobiDB-lite"/>
    </source>
</evidence>
<name>A0A0S3R2J5_PHAAN</name>
<evidence type="ECO:0000313" key="4">
    <source>
        <dbReference type="Proteomes" id="UP000291084"/>
    </source>
</evidence>
<dbReference type="Proteomes" id="UP000291084">
    <property type="component" value="Chromosome 1"/>
</dbReference>
<keyword evidence="2" id="KW-0472">Membrane</keyword>
<keyword evidence="4" id="KW-1185">Reference proteome</keyword>
<keyword evidence="2" id="KW-1133">Transmembrane helix</keyword>
<reference evidence="3 4" key="1">
    <citation type="journal article" date="2015" name="Sci. Rep.">
        <title>The power of single molecule real-time sequencing technology in the de novo assembly of a eukaryotic genome.</title>
        <authorList>
            <person name="Sakai H."/>
            <person name="Naito K."/>
            <person name="Ogiso-Tanaka E."/>
            <person name="Takahashi Y."/>
            <person name="Iseki K."/>
            <person name="Muto C."/>
            <person name="Satou K."/>
            <person name="Teruya K."/>
            <person name="Shiroma A."/>
            <person name="Shimoji M."/>
            <person name="Hirano T."/>
            <person name="Itoh T."/>
            <person name="Kaga A."/>
            <person name="Tomooka N."/>
        </authorList>
    </citation>
    <scope>NUCLEOTIDE SEQUENCE [LARGE SCALE GENOMIC DNA]</scope>
    <source>
        <strain evidence="4">cv. Shumari</strain>
    </source>
</reference>
<feature type="compositionally biased region" description="Basic residues" evidence="1">
    <location>
        <begin position="75"/>
        <end position="84"/>
    </location>
</feature>
<gene>
    <name evidence="3" type="primary">Vigan.01G258600</name>
    <name evidence="3" type="ORF">VIGAN_01258600</name>
</gene>
<dbReference type="EMBL" id="AP015034">
    <property type="protein sequence ID" value="BAT74821.1"/>
    <property type="molecule type" value="Genomic_DNA"/>
</dbReference>
<organism evidence="3 4">
    <name type="scientific">Vigna angularis var. angularis</name>
    <dbReference type="NCBI Taxonomy" id="157739"/>
    <lineage>
        <taxon>Eukaryota</taxon>
        <taxon>Viridiplantae</taxon>
        <taxon>Streptophyta</taxon>
        <taxon>Embryophyta</taxon>
        <taxon>Tracheophyta</taxon>
        <taxon>Spermatophyta</taxon>
        <taxon>Magnoliopsida</taxon>
        <taxon>eudicotyledons</taxon>
        <taxon>Gunneridae</taxon>
        <taxon>Pentapetalae</taxon>
        <taxon>rosids</taxon>
        <taxon>fabids</taxon>
        <taxon>Fabales</taxon>
        <taxon>Fabaceae</taxon>
        <taxon>Papilionoideae</taxon>
        <taxon>50 kb inversion clade</taxon>
        <taxon>NPAAA clade</taxon>
        <taxon>indigoferoid/millettioid clade</taxon>
        <taxon>Phaseoleae</taxon>
        <taxon>Vigna</taxon>
    </lineage>
</organism>
<proteinExistence type="predicted"/>
<sequence length="193" mass="21987">MENLSLQWRKMEEWGSKEEEWIVSTAQNQLPEVQKWCSKLQPPREEHPQLQNALNRSRVPGQQRSRPATLLSRAQARRSRRRSRPAPSWSRPGARLAQKVALGALLVAPGREACAESGAQPLSSRAPRRELPSLLHQILLLYLFLAPILVNALKEIASTMGATYWEFDSDYCSVKMLRSTPDPPKESERRIVK</sequence>